<protein>
    <submittedName>
        <fullName evidence="1">Uncharacterized protein</fullName>
    </submittedName>
</protein>
<organism evidence="1 2">
    <name type="scientific">Plebeiibacterium sediminum</name>
    <dbReference type="NCBI Taxonomy" id="2992112"/>
    <lineage>
        <taxon>Bacteria</taxon>
        <taxon>Pseudomonadati</taxon>
        <taxon>Bacteroidota</taxon>
        <taxon>Bacteroidia</taxon>
        <taxon>Marinilabiliales</taxon>
        <taxon>Marinilabiliaceae</taxon>
        <taxon>Plebeiibacterium</taxon>
    </lineage>
</organism>
<proteinExistence type="predicted"/>
<gene>
    <name evidence="1" type="ORF">OM075_12200</name>
</gene>
<name>A0AAE3M5K1_9BACT</name>
<keyword evidence="2" id="KW-1185">Reference proteome</keyword>
<evidence type="ECO:0000313" key="2">
    <source>
        <dbReference type="Proteomes" id="UP001209229"/>
    </source>
</evidence>
<accession>A0AAE3M5K1</accession>
<comment type="caution">
    <text evidence="1">The sequence shown here is derived from an EMBL/GenBank/DDBJ whole genome shotgun (WGS) entry which is preliminary data.</text>
</comment>
<reference evidence="1" key="1">
    <citation type="submission" date="2022-10" db="EMBL/GenBank/DDBJ databases">
        <authorList>
            <person name="Yu W.X."/>
        </authorList>
    </citation>
    <scope>NUCLEOTIDE SEQUENCE</scope>
    <source>
        <strain evidence="1">AAT</strain>
    </source>
</reference>
<dbReference type="EMBL" id="JAPDPJ010000026">
    <property type="protein sequence ID" value="MCW3787235.1"/>
    <property type="molecule type" value="Genomic_DNA"/>
</dbReference>
<sequence>MTKFPIVEPEVNDYLKSLSKEEIHEVINHFHGRKLKINQIIEMYKLEKISISTFVKTLPPVQHHDLICPECKVVSWKNHLARNSKSVPFCPKCGEDLICYFNSIEYQRKMEFLKERELWQQKMDPDYYEQEISVTKEKFETLSLFQKVFLGSIVQAIVEDDLFTIKGKLLKEFKLFPIPEELNEQLIELGITEGDDFTEYKYNIEKDVTKELLNCDNKLGSTLKQQLELWHVIAKAESKEYLIGEMEYSNFRYHHDNKFEEVFSILFQNHSVAQTFHLINKSVADACKLYAQRGNRYLSENSVIGACARMADYYPTRGWPILNYERRKYHQSLMSQYFFNRLLKIGNRGFYNTPTLELLLHNNFNIIE</sequence>
<dbReference type="Proteomes" id="UP001209229">
    <property type="component" value="Unassembled WGS sequence"/>
</dbReference>
<dbReference type="AlphaFoldDB" id="A0AAE3M5K1"/>
<evidence type="ECO:0000313" key="1">
    <source>
        <dbReference type="EMBL" id="MCW3787235.1"/>
    </source>
</evidence>
<dbReference type="RefSeq" id="WP_301190800.1">
    <property type="nucleotide sequence ID" value="NZ_JAPDPJ010000026.1"/>
</dbReference>